<evidence type="ECO:0000256" key="2">
    <source>
        <dbReference type="ARBA" id="ARBA00009777"/>
    </source>
</evidence>
<evidence type="ECO:0000259" key="11">
    <source>
        <dbReference type="PROSITE" id="PS51918"/>
    </source>
</evidence>
<proteinExistence type="inferred from homology"/>
<dbReference type="EMBL" id="JARYZI010000021">
    <property type="protein sequence ID" value="MDH8679906.1"/>
    <property type="molecule type" value="Genomic_DNA"/>
</dbReference>
<dbReference type="CDD" id="cd01335">
    <property type="entry name" value="Radical_SAM"/>
    <property type="match status" value="1"/>
</dbReference>
<dbReference type="GO" id="GO:0043365">
    <property type="term" value="F:[formate-C-acetyltransferase]-activating enzyme activity"/>
    <property type="evidence" value="ECO:0007669"/>
    <property type="project" value="UniProtKB-EC"/>
</dbReference>
<keyword evidence="7 10" id="KW-0560">Oxidoreductase</keyword>
<comment type="similarity">
    <text evidence="2 10">Belongs to the organic radical-activating enzymes family.</text>
</comment>
<comment type="caution">
    <text evidence="12">The sequence shown here is derived from an EMBL/GenBank/DDBJ whole genome shotgun (WGS) entry which is preliminary data.</text>
</comment>
<dbReference type="PIRSF" id="PIRSF000371">
    <property type="entry name" value="PFL_act_enz"/>
    <property type="match status" value="1"/>
</dbReference>
<reference evidence="12 13" key="1">
    <citation type="submission" date="2023-04" db="EMBL/GenBank/DDBJ databases">
        <title>Fusibacter bizertensis strain WBS, isolated from littoral bottom sediments of the Arctic seas - biochemical and genomic analysis.</title>
        <authorList>
            <person name="Brioukhanov A.L."/>
        </authorList>
    </citation>
    <scope>NUCLEOTIDE SEQUENCE [LARGE SCALE GENOMIC DNA]</scope>
    <source>
        <strain evidence="12 13">WBS</strain>
    </source>
</reference>
<dbReference type="PANTHER" id="PTHR30352">
    <property type="entry name" value="PYRUVATE FORMATE-LYASE-ACTIVATING ENZYME"/>
    <property type="match status" value="1"/>
</dbReference>
<evidence type="ECO:0000256" key="4">
    <source>
        <dbReference type="ARBA" id="ARBA00022485"/>
    </source>
</evidence>
<dbReference type="PANTHER" id="PTHR30352:SF5">
    <property type="entry name" value="PYRUVATE FORMATE-LYASE 1-ACTIVATING ENZYME"/>
    <property type="match status" value="1"/>
</dbReference>
<keyword evidence="12" id="KW-0670">Pyruvate</keyword>
<dbReference type="PROSITE" id="PS01087">
    <property type="entry name" value="RADICAL_ACTIVATING"/>
    <property type="match status" value="1"/>
</dbReference>
<comment type="catalytic activity">
    <reaction evidence="10">
        <text>glycyl-[formate C-acetyltransferase] + reduced [flavodoxin] + S-adenosyl-L-methionine = glycin-2-yl radical-[formate C-acetyltransferase] + semiquinone [flavodoxin] + 5'-deoxyadenosine + L-methionine + H(+)</text>
        <dbReference type="Rhea" id="RHEA:19225"/>
        <dbReference type="Rhea" id="RHEA-COMP:10622"/>
        <dbReference type="Rhea" id="RHEA-COMP:12190"/>
        <dbReference type="Rhea" id="RHEA-COMP:12191"/>
        <dbReference type="Rhea" id="RHEA-COMP:14480"/>
        <dbReference type="ChEBI" id="CHEBI:15378"/>
        <dbReference type="ChEBI" id="CHEBI:17319"/>
        <dbReference type="ChEBI" id="CHEBI:29947"/>
        <dbReference type="ChEBI" id="CHEBI:32722"/>
        <dbReference type="ChEBI" id="CHEBI:57618"/>
        <dbReference type="ChEBI" id="CHEBI:57844"/>
        <dbReference type="ChEBI" id="CHEBI:59789"/>
        <dbReference type="ChEBI" id="CHEBI:140311"/>
        <dbReference type="EC" id="1.97.1.4"/>
    </reaction>
</comment>
<keyword evidence="8 10" id="KW-0408">Iron</keyword>
<evidence type="ECO:0000256" key="10">
    <source>
        <dbReference type="RuleBase" id="RU362053"/>
    </source>
</evidence>
<evidence type="ECO:0000313" key="12">
    <source>
        <dbReference type="EMBL" id="MDH8679906.1"/>
    </source>
</evidence>
<dbReference type="InterPro" id="IPR034457">
    <property type="entry name" value="Organic_radical-activating"/>
</dbReference>
<comment type="subcellular location">
    <subcellularLocation>
        <location evidence="10">Cytoplasm</location>
    </subcellularLocation>
</comment>
<gene>
    <name evidence="12" type="primary">pflA</name>
    <name evidence="12" type="ORF">QE109_17295</name>
</gene>
<evidence type="ECO:0000256" key="5">
    <source>
        <dbReference type="ARBA" id="ARBA00022691"/>
    </source>
</evidence>
<dbReference type="InterPro" id="IPR013785">
    <property type="entry name" value="Aldolase_TIM"/>
</dbReference>
<evidence type="ECO:0000256" key="9">
    <source>
        <dbReference type="ARBA" id="ARBA00023014"/>
    </source>
</evidence>
<dbReference type="RefSeq" id="WP_281095800.1">
    <property type="nucleotide sequence ID" value="NZ_JARYZI010000021.1"/>
</dbReference>
<evidence type="ECO:0000256" key="7">
    <source>
        <dbReference type="ARBA" id="ARBA00023002"/>
    </source>
</evidence>
<evidence type="ECO:0000256" key="8">
    <source>
        <dbReference type="ARBA" id="ARBA00023004"/>
    </source>
</evidence>
<organism evidence="12 13">
    <name type="scientific">Fusibacter bizertensis</name>
    <dbReference type="NCBI Taxonomy" id="1488331"/>
    <lineage>
        <taxon>Bacteria</taxon>
        <taxon>Bacillati</taxon>
        <taxon>Bacillota</taxon>
        <taxon>Clostridia</taxon>
        <taxon>Eubacteriales</taxon>
        <taxon>Eubacteriales Family XII. Incertae Sedis</taxon>
        <taxon>Fusibacter</taxon>
    </lineage>
</organism>
<keyword evidence="9 10" id="KW-0411">Iron-sulfur</keyword>
<keyword evidence="10" id="KW-0963">Cytoplasm</keyword>
<dbReference type="EC" id="1.97.1.4" evidence="10"/>
<dbReference type="Pfam" id="PF04055">
    <property type="entry name" value="Radical_SAM"/>
    <property type="match status" value="1"/>
</dbReference>
<dbReference type="InterPro" id="IPR007197">
    <property type="entry name" value="rSAM"/>
</dbReference>
<dbReference type="InterPro" id="IPR012839">
    <property type="entry name" value="Organic_radical_activase"/>
</dbReference>
<dbReference type="Gene3D" id="3.20.20.70">
    <property type="entry name" value="Aldolase class I"/>
    <property type="match status" value="1"/>
</dbReference>
<dbReference type="InterPro" id="IPR012838">
    <property type="entry name" value="PFL1_activating"/>
</dbReference>
<dbReference type="SUPFAM" id="SSF102114">
    <property type="entry name" value="Radical SAM enzymes"/>
    <property type="match status" value="1"/>
</dbReference>
<keyword evidence="6 10" id="KW-0479">Metal-binding</keyword>
<protein>
    <recommendedName>
        <fullName evidence="3 10">Pyruvate formate-lyase-activating enzyme</fullName>
        <ecNumber evidence="10">1.97.1.4</ecNumber>
    </recommendedName>
</protein>
<evidence type="ECO:0000256" key="3">
    <source>
        <dbReference type="ARBA" id="ARBA00021356"/>
    </source>
</evidence>
<sequence>MSVLKGKLHSIETMGLVDGPGIRTVFFFQGCPLRCQYCHNPDSQSFSGLAEITAEEIVATALRYKSYYDATGGGVTFSGGEPLMQSAFILEALKALKEKGIATCIDTSGYGQMTYYEEIFKYTDHILLDIKHTRNDVHQTLTGLDMGGIKNFLHALEGFSGTVTIRHVMVPGLSDDQKVMDEILQMIAPIQKNVDKIDILPYHKAGTEKYSQLNIPYQLETVPAMNQDLAAVFEKEINEKLQALKKSALSKTA</sequence>
<dbReference type="PROSITE" id="PS51918">
    <property type="entry name" value="RADICAL_SAM"/>
    <property type="match status" value="1"/>
</dbReference>
<feature type="domain" description="Radical SAM core" evidence="11">
    <location>
        <begin position="17"/>
        <end position="240"/>
    </location>
</feature>
<keyword evidence="4 10" id="KW-0004">4Fe-4S</keyword>
<dbReference type="InterPro" id="IPR001989">
    <property type="entry name" value="Radical_activat_CS"/>
</dbReference>
<evidence type="ECO:0000256" key="6">
    <source>
        <dbReference type="ARBA" id="ARBA00022723"/>
    </source>
</evidence>
<dbReference type="Proteomes" id="UP001158045">
    <property type="component" value="Unassembled WGS sequence"/>
</dbReference>
<accession>A0ABT6NHK9</accession>
<keyword evidence="13" id="KW-1185">Reference proteome</keyword>
<dbReference type="NCBIfam" id="TIGR02493">
    <property type="entry name" value="PFLA"/>
    <property type="match status" value="1"/>
</dbReference>
<keyword evidence="5 10" id="KW-0949">S-adenosyl-L-methionine</keyword>
<dbReference type="SFLD" id="SFLDS00029">
    <property type="entry name" value="Radical_SAM"/>
    <property type="match status" value="1"/>
</dbReference>
<comment type="cofactor">
    <cofactor evidence="10">
        <name>[4Fe-4S] cluster</name>
        <dbReference type="ChEBI" id="CHEBI:49883"/>
    </cofactor>
    <text evidence="10">Binds 1 [4Fe-4S] cluster. The cluster is coordinated with 3 cysteines and an exchangeable S-adenosyl-L-methionine.</text>
</comment>
<dbReference type="SFLD" id="SFLDG01066">
    <property type="entry name" value="organic_radical-activating_enz"/>
    <property type="match status" value="1"/>
</dbReference>
<name>A0ABT6NHK9_9FIRM</name>
<evidence type="ECO:0000313" key="13">
    <source>
        <dbReference type="Proteomes" id="UP001158045"/>
    </source>
</evidence>
<comment type="function">
    <text evidence="1 10">Activation of pyruvate formate-lyase under anaerobic conditions by generation of an organic free radical, using S-adenosylmethionine and reduced flavodoxin as cosubstrates to produce 5'-deoxy-adenosine.</text>
</comment>
<evidence type="ECO:0000256" key="1">
    <source>
        <dbReference type="ARBA" id="ARBA00003141"/>
    </source>
</evidence>
<dbReference type="InterPro" id="IPR058240">
    <property type="entry name" value="rSAM_sf"/>
</dbReference>